<keyword evidence="5" id="KW-1185">Reference proteome</keyword>
<accession>A0A2G8JP19</accession>
<dbReference type="Gene3D" id="1.25.40.500">
    <property type="entry name" value="TFIID subunit TAF5, NTD2 domain"/>
    <property type="match status" value="1"/>
</dbReference>
<keyword evidence="2" id="KW-0539">Nucleus</keyword>
<dbReference type="PANTHER" id="PTHR19879:SF1">
    <property type="entry name" value="CANNONBALL-RELATED"/>
    <property type="match status" value="1"/>
</dbReference>
<dbReference type="PANTHER" id="PTHR19879">
    <property type="entry name" value="TRANSCRIPTION INITIATION FACTOR TFIID"/>
    <property type="match status" value="1"/>
</dbReference>
<dbReference type="AlphaFoldDB" id="A0A2G8JP19"/>
<dbReference type="SUPFAM" id="SSF160897">
    <property type="entry name" value="Taf5 N-terminal domain-like"/>
    <property type="match status" value="1"/>
</dbReference>
<sequence length="156" mass="17468">MKRVNSEVIHATVLDYLKRRNYVDQSTESFSKKHLKLTESLQEFAMRTVMQRETGARNLVSCDSCNASPGESTSQFANLATFVTGALPEYKSDIEQIISPVFVHLFLEMIYNGHKAEGCVTIPLLIFEKYPLNICGSSMKVAGQLTVVGRSKLLYP</sequence>
<name>A0A2G8JP19_STIJA</name>
<evidence type="ECO:0000313" key="4">
    <source>
        <dbReference type="EMBL" id="PIK37459.1"/>
    </source>
</evidence>
<reference evidence="4 5" key="1">
    <citation type="journal article" date="2017" name="PLoS Biol.">
        <title>The sea cucumber genome provides insights into morphological evolution and visceral regeneration.</title>
        <authorList>
            <person name="Zhang X."/>
            <person name="Sun L."/>
            <person name="Yuan J."/>
            <person name="Sun Y."/>
            <person name="Gao Y."/>
            <person name="Zhang L."/>
            <person name="Li S."/>
            <person name="Dai H."/>
            <person name="Hamel J.F."/>
            <person name="Liu C."/>
            <person name="Yu Y."/>
            <person name="Liu S."/>
            <person name="Lin W."/>
            <person name="Guo K."/>
            <person name="Jin S."/>
            <person name="Xu P."/>
            <person name="Storey K.B."/>
            <person name="Huan P."/>
            <person name="Zhang T."/>
            <person name="Zhou Y."/>
            <person name="Zhang J."/>
            <person name="Lin C."/>
            <person name="Li X."/>
            <person name="Xing L."/>
            <person name="Huo D."/>
            <person name="Sun M."/>
            <person name="Wang L."/>
            <person name="Mercier A."/>
            <person name="Li F."/>
            <person name="Yang H."/>
            <person name="Xiang J."/>
        </authorList>
    </citation>
    <scope>NUCLEOTIDE SEQUENCE [LARGE SCALE GENOMIC DNA]</scope>
    <source>
        <strain evidence="4">Shaxun</strain>
        <tissue evidence="4">Muscle</tissue>
    </source>
</reference>
<proteinExistence type="predicted"/>
<dbReference type="GO" id="GO:0005669">
    <property type="term" value="C:transcription factor TFIID complex"/>
    <property type="evidence" value="ECO:0007669"/>
    <property type="project" value="TreeGrafter"/>
</dbReference>
<comment type="subcellular location">
    <subcellularLocation>
        <location evidence="1">Nucleus</location>
    </subcellularLocation>
</comment>
<evidence type="ECO:0000256" key="2">
    <source>
        <dbReference type="ARBA" id="ARBA00023242"/>
    </source>
</evidence>
<evidence type="ECO:0000259" key="3">
    <source>
        <dbReference type="Pfam" id="PF04494"/>
    </source>
</evidence>
<dbReference type="Proteomes" id="UP000230750">
    <property type="component" value="Unassembled WGS sequence"/>
</dbReference>
<comment type="caution">
    <text evidence="4">The sequence shown here is derived from an EMBL/GenBank/DDBJ whole genome shotgun (WGS) entry which is preliminary data.</text>
</comment>
<dbReference type="STRING" id="307972.A0A2G8JP19"/>
<dbReference type="GO" id="GO:0016251">
    <property type="term" value="F:RNA polymerase II general transcription initiation factor activity"/>
    <property type="evidence" value="ECO:0007669"/>
    <property type="project" value="TreeGrafter"/>
</dbReference>
<feature type="domain" description="TFIID subunit TAF5 NTD2" evidence="3">
    <location>
        <begin position="68"/>
        <end position="117"/>
    </location>
</feature>
<dbReference type="InterPro" id="IPR037264">
    <property type="entry name" value="TFIID_NTD2_sf"/>
</dbReference>
<evidence type="ECO:0000313" key="5">
    <source>
        <dbReference type="Proteomes" id="UP000230750"/>
    </source>
</evidence>
<dbReference type="OrthoDB" id="10266330at2759"/>
<gene>
    <name evidence="4" type="ORF">BSL78_25702</name>
</gene>
<dbReference type="GO" id="GO:0006367">
    <property type="term" value="P:transcription initiation at RNA polymerase II promoter"/>
    <property type="evidence" value="ECO:0007669"/>
    <property type="project" value="TreeGrafter"/>
</dbReference>
<evidence type="ECO:0000256" key="1">
    <source>
        <dbReference type="ARBA" id="ARBA00004123"/>
    </source>
</evidence>
<dbReference type="InterPro" id="IPR007582">
    <property type="entry name" value="TFIID_NTD2"/>
</dbReference>
<protein>
    <submittedName>
        <fullName evidence="4">Putative TAF5-like RNA polymerase II</fullName>
    </submittedName>
</protein>
<dbReference type="EMBL" id="MRZV01001500">
    <property type="protein sequence ID" value="PIK37459.1"/>
    <property type="molecule type" value="Genomic_DNA"/>
</dbReference>
<dbReference type="Pfam" id="PF04494">
    <property type="entry name" value="TFIID_NTD2"/>
    <property type="match status" value="1"/>
</dbReference>
<organism evidence="4 5">
    <name type="scientific">Stichopus japonicus</name>
    <name type="common">Sea cucumber</name>
    <dbReference type="NCBI Taxonomy" id="307972"/>
    <lineage>
        <taxon>Eukaryota</taxon>
        <taxon>Metazoa</taxon>
        <taxon>Echinodermata</taxon>
        <taxon>Eleutherozoa</taxon>
        <taxon>Echinozoa</taxon>
        <taxon>Holothuroidea</taxon>
        <taxon>Aspidochirotacea</taxon>
        <taxon>Aspidochirotida</taxon>
        <taxon>Stichopodidae</taxon>
        <taxon>Apostichopus</taxon>
    </lineage>
</organism>